<proteinExistence type="predicted"/>
<evidence type="ECO:0000313" key="2">
    <source>
        <dbReference type="EMBL" id="MBL0403791.1"/>
    </source>
</evidence>
<evidence type="ECO:0000256" key="1">
    <source>
        <dbReference type="SAM" id="Phobius"/>
    </source>
</evidence>
<dbReference type="AlphaFoldDB" id="A0A936Z6J4"/>
<dbReference type="EMBL" id="JAEQMY010000008">
    <property type="protein sequence ID" value="MBL0403791.1"/>
    <property type="molecule type" value="Genomic_DNA"/>
</dbReference>
<dbReference type="RefSeq" id="WP_202057552.1">
    <property type="nucleotide sequence ID" value="NZ_JAEQMY010000008.1"/>
</dbReference>
<keyword evidence="1" id="KW-0472">Membrane</keyword>
<protein>
    <submittedName>
        <fullName evidence="2">Uncharacterized protein</fullName>
    </submittedName>
</protein>
<name>A0A936Z6J4_9HYPH</name>
<keyword evidence="1" id="KW-0812">Transmembrane</keyword>
<gene>
    <name evidence="2" type="ORF">JKG68_07435</name>
</gene>
<keyword evidence="3" id="KW-1185">Reference proteome</keyword>
<dbReference type="Proteomes" id="UP000605848">
    <property type="component" value="Unassembled WGS sequence"/>
</dbReference>
<keyword evidence="1" id="KW-1133">Transmembrane helix</keyword>
<organism evidence="2 3">
    <name type="scientific">Microvirga aerilata</name>
    <dbReference type="NCBI Taxonomy" id="670292"/>
    <lineage>
        <taxon>Bacteria</taxon>
        <taxon>Pseudomonadati</taxon>
        <taxon>Pseudomonadota</taxon>
        <taxon>Alphaproteobacteria</taxon>
        <taxon>Hyphomicrobiales</taxon>
        <taxon>Methylobacteriaceae</taxon>
        <taxon>Microvirga</taxon>
    </lineage>
</organism>
<feature type="transmembrane region" description="Helical" evidence="1">
    <location>
        <begin position="21"/>
        <end position="44"/>
    </location>
</feature>
<sequence>MSSPTLRGLLVGGIVGLVLHLIMRFVLGNLVWIALAVMLLWVIAKCSPENPKEVSKRARLNSFDPSAILVLNARGTTPSYSTYVEAVSATVQNTSNARIYDLRLYCSFKPLPPRSSSEAEASRDIDRVYTSYHYGYINHGTTVTIRLIPEPNGYLKEANPESFNCEARFEVERADLLNERP</sequence>
<evidence type="ECO:0000313" key="3">
    <source>
        <dbReference type="Proteomes" id="UP000605848"/>
    </source>
</evidence>
<accession>A0A936Z6J4</accession>
<comment type="caution">
    <text evidence="2">The sequence shown here is derived from an EMBL/GenBank/DDBJ whole genome shotgun (WGS) entry which is preliminary data.</text>
</comment>
<reference evidence="2" key="1">
    <citation type="submission" date="2021-01" db="EMBL/GenBank/DDBJ databases">
        <title>Microvirga sp.</title>
        <authorList>
            <person name="Kim M.K."/>
        </authorList>
    </citation>
    <scope>NUCLEOTIDE SEQUENCE</scope>
    <source>
        <strain evidence="2">5420S-16</strain>
    </source>
</reference>